<evidence type="ECO:0000256" key="2">
    <source>
        <dbReference type="ARBA" id="ARBA00012438"/>
    </source>
</evidence>
<dbReference type="InterPro" id="IPR005467">
    <property type="entry name" value="His_kinase_dom"/>
</dbReference>
<sequence>MTRTAPDAAAPDAADADVAAALRRSRLFEHLPEDDLAALADASRGVDLAAGEVLMAEGSPPEAMYVVLEGDLEVSREVGGSEVLLNVCGAGDLVGELGLAHRRPRSATVRARTPSRVQRIGADALDRLLTHPASARAMLLAATRRLDREEGLVRQHERMAALGALSAGLLHELNNPAAAVQRGVARLRTLLSGDDDPDAPLRALAGAVPVPDDPLARGDAERALAEVLAAAGVDRGWAVAPDLVRLGVDPAGLAAALAALPAAGRGRAVRGLARSAEVAALLEEVAAGADQLSRIVSGVRPLAYSSDQSLADVDVHASLQQALVLLRHKVPPGVRVVVDLDPRPQTVQGWAADLALVWTNLLDNALAAVDPDGTVTVRTRGEDDAVVVDVEDTGPPVPPEVLARAFDPFFTTKPVGQGTGLGLATSLAVVAQKHRGRLTLTSEDGVTRARVVLPRRR</sequence>
<dbReference type="CDD" id="cd00038">
    <property type="entry name" value="CAP_ED"/>
    <property type="match status" value="1"/>
</dbReference>
<dbReference type="InterPro" id="IPR003594">
    <property type="entry name" value="HATPase_dom"/>
</dbReference>
<dbReference type="SUPFAM" id="SSF51206">
    <property type="entry name" value="cAMP-binding domain-like"/>
    <property type="match status" value="1"/>
</dbReference>
<dbReference type="InterPro" id="IPR018490">
    <property type="entry name" value="cNMP-bd_dom_sf"/>
</dbReference>
<dbReference type="SUPFAM" id="SSF55874">
    <property type="entry name" value="ATPase domain of HSP90 chaperone/DNA topoisomerase II/histidine kinase"/>
    <property type="match status" value="1"/>
</dbReference>
<dbReference type="SMART" id="SM00387">
    <property type="entry name" value="HATPase_c"/>
    <property type="match status" value="1"/>
</dbReference>
<organism evidence="7 8">
    <name type="scientific">Geodermatophilus arenarius</name>
    <dbReference type="NCBI Taxonomy" id="1137990"/>
    <lineage>
        <taxon>Bacteria</taxon>
        <taxon>Bacillati</taxon>
        <taxon>Actinomycetota</taxon>
        <taxon>Actinomycetes</taxon>
        <taxon>Geodermatophilales</taxon>
        <taxon>Geodermatophilaceae</taxon>
        <taxon>Geodermatophilus</taxon>
    </lineage>
</organism>
<feature type="domain" description="Cyclic nucleotide-binding" evidence="5">
    <location>
        <begin position="27"/>
        <end position="129"/>
    </location>
</feature>
<keyword evidence="4" id="KW-0902">Two-component regulatory system</keyword>
<evidence type="ECO:0000313" key="8">
    <source>
        <dbReference type="Proteomes" id="UP001596025"/>
    </source>
</evidence>
<accession>A0ABV9LM40</accession>
<name>A0ABV9LM40_9ACTN</name>
<dbReference type="PROSITE" id="PS50109">
    <property type="entry name" value="HIS_KIN"/>
    <property type="match status" value="1"/>
</dbReference>
<dbReference type="RefSeq" id="WP_387988886.1">
    <property type="nucleotide sequence ID" value="NZ_JBHSGR010000012.1"/>
</dbReference>
<dbReference type="InterPro" id="IPR000595">
    <property type="entry name" value="cNMP-bd_dom"/>
</dbReference>
<dbReference type="InterPro" id="IPR014710">
    <property type="entry name" value="RmlC-like_jellyroll"/>
</dbReference>
<gene>
    <name evidence="7" type="ORF">ACFO3M_12305</name>
</gene>
<reference evidence="8" key="1">
    <citation type="journal article" date="2019" name="Int. J. Syst. Evol. Microbiol.">
        <title>The Global Catalogue of Microorganisms (GCM) 10K type strain sequencing project: providing services to taxonomists for standard genome sequencing and annotation.</title>
        <authorList>
            <consortium name="The Broad Institute Genomics Platform"/>
            <consortium name="The Broad Institute Genome Sequencing Center for Infectious Disease"/>
            <person name="Wu L."/>
            <person name="Ma J."/>
        </authorList>
    </citation>
    <scope>NUCLEOTIDE SEQUENCE [LARGE SCALE GENOMIC DNA]</scope>
    <source>
        <strain evidence="8">CCUG 62763</strain>
    </source>
</reference>
<evidence type="ECO:0000256" key="1">
    <source>
        <dbReference type="ARBA" id="ARBA00000085"/>
    </source>
</evidence>
<dbReference type="SMART" id="SM00100">
    <property type="entry name" value="cNMP"/>
    <property type="match status" value="1"/>
</dbReference>
<evidence type="ECO:0000259" key="6">
    <source>
        <dbReference type="PROSITE" id="PS50109"/>
    </source>
</evidence>
<dbReference type="InterPro" id="IPR036890">
    <property type="entry name" value="HATPase_C_sf"/>
</dbReference>
<proteinExistence type="predicted"/>
<dbReference type="Gene3D" id="1.10.287.130">
    <property type="match status" value="1"/>
</dbReference>
<keyword evidence="8" id="KW-1185">Reference proteome</keyword>
<dbReference type="PROSITE" id="PS50042">
    <property type="entry name" value="CNMP_BINDING_3"/>
    <property type="match status" value="1"/>
</dbReference>
<dbReference type="Pfam" id="PF02518">
    <property type="entry name" value="HATPase_c"/>
    <property type="match status" value="1"/>
</dbReference>
<dbReference type="Proteomes" id="UP001596025">
    <property type="component" value="Unassembled WGS sequence"/>
</dbReference>
<feature type="domain" description="Histidine kinase" evidence="6">
    <location>
        <begin position="289"/>
        <end position="457"/>
    </location>
</feature>
<dbReference type="PANTHER" id="PTHR43065:SF48">
    <property type="entry name" value="HISTIDINE KINASE"/>
    <property type="match status" value="1"/>
</dbReference>
<evidence type="ECO:0000256" key="3">
    <source>
        <dbReference type="ARBA" id="ARBA00022777"/>
    </source>
</evidence>
<dbReference type="Gene3D" id="3.30.565.10">
    <property type="entry name" value="Histidine kinase-like ATPase, C-terminal domain"/>
    <property type="match status" value="1"/>
</dbReference>
<keyword evidence="3 7" id="KW-0808">Transferase</keyword>
<evidence type="ECO:0000259" key="5">
    <source>
        <dbReference type="PROSITE" id="PS50042"/>
    </source>
</evidence>
<dbReference type="InterPro" id="IPR004358">
    <property type="entry name" value="Sig_transdc_His_kin-like_C"/>
</dbReference>
<dbReference type="GO" id="GO:0016301">
    <property type="term" value="F:kinase activity"/>
    <property type="evidence" value="ECO:0007669"/>
    <property type="project" value="UniProtKB-KW"/>
</dbReference>
<evidence type="ECO:0000313" key="7">
    <source>
        <dbReference type="EMBL" id="MFC4694170.1"/>
    </source>
</evidence>
<dbReference type="Gene3D" id="2.60.120.10">
    <property type="entry name" value="Jelly Rolls"/>
    <property type="match status" value="1"/>
</dbReference>
<comment type="caution">
    <text evidence="7">The sequence shown here is derived from an EMBL/GenBank/DDBJ whole genome shotgun (WGS) entry which is preliminary data.</text>
</comment>
<keyword evidence="3 7" id="KW-0418">Kinase</keyword>
<dbReference type="EC" id="2.7.13.3" evidence="2"/>
<dbReference type="EMBL" id="JBHSGR010000012">
    <property type="protein sequence ID" value="MFC4694170.1"/>
    <property type="molecule type" value="Genomic_DNA"/>
</dbReference>
<protein>
    <recommendedName>
        <fullName evidence="2">histidine kinase</fullName>
        <ecNumber evidence="2">2.7.13.3</ecNumber>
    </recommendedName>
</protein>
<dbReference type="Pfam" id="PF00027">
    <property type="entry name" value="cNMP_binding"/>
    <property type="match status" value="1"/>
</dbReference>
<dbReference type="PROSITE" id="PS00889">
    <property type="entry name" value="CNMP_BINDING_2"/>
    <property type="match status" value="1"/>
</dbReference>
<comment type="catalytic activity">
    <reaction evidence="1">
        <text>ATP + protein L-histidine = ADP + protein N-phospho-L-histidine.</text>
        <dbReference type="EC" id="2.7.13.3"/>
    </reaction>
</comment>
<dbReference type="InterPro" id="IPR018488">
    <property type="entry name" value="cNMP-bd_CS"/>
</dbReference>
<evidence type="ECO:0000256" key="4">
    <source>
        <dbReference type="ARBA" id="ARBA00023012"/>
    </source>
</evidence>
<dbReference type="PRINTS" id="PR00344">
    <property type="entry name" value="BCTRLSENSOR"/>
</dbReference>
<dbReference type="PANTHER" id="PTHR43065">
    <property type="entry name" value="SENSOR HISTIDINE KINASE"/>
    <property type="match status" value="1"/>
</dbReference>